<organism evidence="3 4">
    <name type="scientific">Cardiobacterium hominis (strain ATCC 15826 / DSM 8339 / NCTC 10426 / 6573)</name>
    <dbReference type="NCBI Taxonomy" id="638300"/>
    <lineage>
        <taxon>Bacteria</taxon>
        <taxon>Pseudomonadati</taxon>
        <taxon>Pseudomonadota</taxon>
        <taxon>Gammaproteobacteria</taxon>
        <taxon>Cardiobacteriales</taxon>
        <taxon>Cardiobacteriaceae</taxon>
        <taxon>Cardiobacterium</taxon>
    </lineage>
</organism>
<evidence type="ECO:0000256" key="1">
    <source>
        <dbReference type="SAM" id="MobiDB-lite"/>
    </source>
</evidence>
<feature type="signal peptide" evidence="2">
    <location>
        <begin position="1"/>
        <end position="17"/>
    </location>
</feature>
<gene>
    <name evidence="3" type="ORF">HMPREF0198_0133</name>
</gene>
<keyword evidence="4" id="KW-1185">Reference proteome</keyword>
<dbReference type="AlphaFoldDB" id="C8N6K7"/>
<dbReference type="RefSeq" id="WP_004139024.1">
    <property type="nucleotide sequence ID" value="NZ_GG694025.1"/>
</dbReference>
<dbReference type="OrthoDB" id="9796962at2"/>
<reference evidence="3 4" key="1">
    <citation type="submission" date="2009-08" db="EMBL/GenBank/DDBJ databases">
        <authorList>
            <person name="Qin X."/>
            <person name="Bachman B."/>
            <person name="Battles P."/>
            <person name="Bell A."/>
            <person name="Bess C."/>
            <person name="Bickham C."/>
            <person name="Chaboub L."/>
            <person name="Chen D."/>
            <person name="Coyle M."/>
            <person name="Deiros D.R."/>
            <person name="Dinh H."/>
            <person name="Forbes L."/>
            <person name="Fowler G."/>
            <person name="Francisco L."/>
            <person name="Fu Q."/>
            <person name="Gubbala S."/>
            <person name="Hale W."/>
            <person name="Han Y."/>
            <person name="Hemphill L."/>
            <person name="Highlander S.K."/>
            <person name="Hirani K."/>
            <person name="Hogues M."/>
            <person name="Jackson L."/>
            <person name="Jakkamsetti A."/>
            <person name="Javaid M."/>
            <person name="Jiang H."/>
            <person name="Korchina V."/>
            <person name="Kovar C."/>
            <person name="Lara F."/>
            <person name="Lee S."/>
            <person name="Mata R."/>
            <person name="Mathew T."/>
            <person name="Moen C."/>
            <person name="Morales K."/>
            <person name="Munidasa M."/>
            <person name="Nazareth L."/>
            <person name="Ngo R."/>
            <person name="Nguyen L."/>
            <person name="Okwuonu G."/>
            <person name="Ongeri F."/>
            <person name="Patil S."/>
            <person name="Petrosino J."/>
            <person name="Pham C."/>
            <person name="Pham P."/>
            <person name="Pu L.-L."/>
            <person name="Puazo M."/>
            <person name="Raj R."/>
            <person name="Reid J."/>
            <person name="Rouhana J."/>
            <person name="Saada N."/>
            <person name="Shang Y."/>
            <person name="Simmons D."/>
            <person name="Thornton R."/>
            <person name="Warren J."/>
            <person name="Weissenberger G."/>
            <person name="Zhang J."/>
            <person name="Zhang L."/>
            <person name="Zhou C."/>
            <person name="Zhu D."/>
            <person name="Muzny D."/>
            <person name="Worley K."/>
            <person name="Gibbs R."/>
        </authorList>
    </citation>
    <scope>NUCLEOTIDE SEQUENCE [LARGE SCALE GENOMIC DNA]</scope>
    <source>
        <strain evidence="4">ATCC 15826 / DSM 8339 / NCTC 10426 / 6573</strain>
    </source>
</reference>
<dbReference type="InterPro" id="IPR036182">
    <property type="entry name" value="PCuAC_sf"/>
</dbReference>
<dbReference type="STRING" id="2718.CHUV0807_0257"/>
<feature type="chain" id="PRO_5002990593" description="Copper metallochaperone, bacterial analog of Cox17 protein" evidence="2">
    <location>
        <begin position="18"/>
        <end position="177"/>
    </location>
</feature>
<name>C8N6K7_CARH6</name>
<accession>C8N6K7</accession>
<proteinExistence type="predicted"/>
<dbReference type="SUPFAM" id="SSF110087">
    <property type="entry name" value="DR1885-like metal-binding protein"/>
    <property type="match status" value="1"/>
</dbReference>
<dbReference type="Gene3D" id="2.60.40.1890">
    <property type="entry name" value="PCu(A)C copper chaperone"/>
    <property type="match status" value="1"/>
</dbReference>
<evidence type="ECO:0000313" key="4">
    <source>
        <dbReference type="Proteomes" id="UP000004870"/>
    </source>
</evidence>
<dbReference type="PANTHER" id="PTHR36302">
    <property type="entry name" value="BLR7088 PROTEIN"/>
    <property type="match status" value="1"/>
</dbReference>
<evidence type="ECO:0000256" key="2">
    <source>
        <dbReference type="SAM" id="SignalP"/>
    </source>
</evidence>
<evidence type="ECO:0008006" key="5">
    <source>
        <dbReference type="Google" id="ProtNLM"/>
    </source>
</evidence>
<dbReference type="Pfam" id="PF04314">
    <property type="entry name" value="PCuAC"/>
    <property type="match status" value="1"/>
</dbReference>
<dbReference type="HOGENOM" id="CLU_100939_1_0_6"/>
<sequence length="177" mass="19474">MKKILILGALISSAAMAAGDVSVSNCLIQEVIPGKQMTGAFFDIENKGKEDVKLTGAAADKITSHVELHEMIHKDGKMEMSQIQEYNVPPGSVHHFKKGGYHVMLMDIEDKNFPKVGETYPLELKLSNGETLKCDAKTITVKEAIEHFKVEDGKAGGHDMKDGHDKKDEAKHEHKHG</sequence>
<dbReference type="GeneID" id="84789172"/>
<dbReference type="EMBL" id="ACKY01000008">
    <property type="protein sequence ID" value="EEV89765.1"/>
    <property type="molecule type" value="Genomic_DNA"/>
</dbReference>
<dbReference type="Proteomes" id="UP000004870">
    <property type="component" value="Unassembled WGS sequence"/>
</dbReference>
<protein>
    <recommendedName>
        <fullName evidence="5">Copper metallochaperone, bacterial analog of Cox17 protein</fullName>
    </recommendedName>
</protein>
<dbReference type="InterPro" id="IPR007410">
    <property type="entry name" value="LpqE-like"/>
</dbReference>
<comment type="caution">
    <text evidence="3">The sequence shown here is derived from an EMBL/GenBank/DDBJ whole genome shotgun (WGS) entry which is preliminary data.</text>
</comment>
<feature type="region of interest" description="Disordered" evidence="1">
    <location>
        <begin position="152"/>
        <end position="177"/>
    </location>
</feature>
<dbReference type="PANTHER" id="PTHR36302:SF1">
    <property type="entry name" value="COPPER CHAPERONE PCU(A)C"/>
    <property type="match status" value="1"/>
</dbReference>
<evidence type="ECO:0000313" key="3">
    <source>
        <dbReference type="EMBL" id="EEV89765.1"/>
    </source>
</evidence>
<keyword evidence="2" id="KW-0732">Signal</keyword>
<dbReference type="InterPro" id="IPR058248">
    <property type="entry name" value="Lxx211020-like"/>
</dbReference>